<dbReference type="Proteomes" id="UP001489004">
    <property type="component" value="Unassembled WGS sequence"/>
</dbReference>
<feature type="domain" description="Exocyst complex component Sec3 PIP2-binding N-terminal" evidence="8">
    <location>
        <begin position="49"/>
        <end position="103"/>
    </location>
</feature>
<dbReference type="InterPro" id="IPR048628">
    <property type="entry name" value="Sec3_C"/>
</dbReference>
<dbReference type="InterPro" id="IPR028258">
    <property type="entry name" value="Sec3-PIP2_bind"/>
</dbReference>
<evidence type="ECO:0000313" key="10">
    <source>
        <dbReference type="EMBL" id="KAK9813236.1"/>
    </source>
</evidence>
<keyword evidence="2" id="KW-0813">Transport</keyword>
<feature type="compositionally biased region" description="Polar residues" evidence="6">
    <location>
        <begin position="526"/>
        <end position="545"/>
    </location>
</feature>
<evidence type="ECO:0000256" key="4">
    <source>
        <dbReference type="ARBA" id="ARBA00023054"/>
    </source>
</evidence>
<keyword evidence="3" id="KW-0268">Exocytosis</keyword>
<proteinExistence type="inferred from homology"/>
<dbReference type="GO" id="GO:0006887">
    <property type="term" value="P:exocytosis"/>
    <property type="evidence" value="ECO:0007669"/>
    <property type="project" value="UniProtKB-KW"/>
</dbReference>
<name>A0AAW1PI88_9CHLO</name>
<evidence type="ECO:0000313" key="11">
    <source>
        <dbReference type="Proteomes" id="UP001489004"/>
    </source>
</evidence>
<reference evidence="10 11" key="1">
    <citation type="journal article" date="2024" name="Nat. Commun.">
        <title>Phylogenomics reveals the evolutionary origins of lichenization in chlorophyte algae.</title>
        <authorList>
            <person name="Puginier C."/>
            <person name="Libourel C."/>
            <person name="Otte J."/>
            <person name="Skaloud P."/>
            <person name="Haon M."/>
            <person name="Grisel S."/>
            <person name="Petersen M."/>
            <person name="Berrin J.G."/>
            <person name="Delaux P.M."/>
            <person name="Dal Grande F."/>
            <person name="Keller J."/>
        </authorList>
    </citation>
    <scope>NUCLEOTIDE SEQUENCE [LARGE SCALE GENOMIC DNA]</scope>
    <source>
        <strain evidence="10 11">SAG 2043</strain>
    </source>
</reference>
<dbReference type="PANTHER" id="PTHR16092">
    <property type="entry name" value="SEC3/SYNTAXIN-RELATED"/>
    <property type="match status" value="1"/>
</dbReference>
<sequence length="1082" mass="118681">MAMDHRLRHAMEELFVNTEARVVTAFKVIKCNPSTTSAWTKKKLPKSTGKERVVCLTAERRAKRRGFKGSFHSCKTSGGRYQIRKTWTLKHLTRIEAFPGADEGGQQYLELWFSNSAFTSETKQAFQVQDQAALTEVIGTLYLFVKKHERKLPMVVGYDLAQLDEWVAAQSDKAGIGAFGATLLGSEDGPGTGEADAGGAGSLVSAKEERDLQTLLEMFAMGVGDVEEFQERLQAELAALEAANVHAILESGPMVERVMKRMDDAISLIDDLNENLHIFDIKLRHMREDIAAIEARNNRLELQTRNNSKLLGALEGLLQRLMLPDATERALVQADFTEHNLATMVQAGWELHEHLESLADEGAAPSPGPAPSGSPSRGLSEGLASMSAVVEQRARLQALSRAYVDRASRFIAGELSRMSDATLTRINGLAGRDRLQLPDHWEIRDQAELLGPAMQVVKALRPACLGPLSDKYCQSVSTLIRKELRSYATEMRKAVQAGMAASPPEPDILRGYKKEDLGKALARNSMAPSDSGTDSPARYNSSNSAGRGKYGGGMLSPHTGFHQFLDVFVPFLVDEAKLAAQFLLLYRQPSVADEPPPDTPTSEGPSRDASSPAGQDAMARSSEARLGPEAMRVINSLLEGIGADFQAMVDLVSKSHQLLCIPMLHSSLAWRRQAEAEAEAAPLIAILNDCCQRLLAHFERYVLDMVLAITRYDGKGTISVSDSVKGQHVLPFLPNFVLITQRLEDLISNLASTPHSVQGAAQHGVRRSTGGSTAASEDMEDLRADSVVMHRLQGLDDDDDDDDVNDEDEDAGSTHRSSGRPARRELNPRSPASNAGGSRHRSSATPADHPDRAAGASGRTAAAPKRITSDADIPQHMPYASQVASVRDAVDPAHAVVVRAIFAGIERVAGADLKHGDRLRLENYAYFEDSMRQVASRVPVLDWFVRQAQEAKERAMQVYVQQQLEYGKFWRLLEFSQRVDELLAEVGPEEVPFQLHYQAPDLRSLLAGAMTHPEKRLAAMFGRCQKHMGASSPGLVAQVWQRCQAVLLAQYRRLEEQVALCYTSVQLSISPEELKELLKTIG</sequence>
<dbReference type="InterPro" id="IPR019160">
    <property type="entry name" value="Sec3_CC"/>
</dbReference>
<evidence type="ECO:0000256" key="1">
    <source>
        <dbReference type="ARBA" id="ARBA00006518"/>
    </source>
</evidence>
<dbReference type="PANTHER" id="PTHR16092:SF14">
    <property type="entry name" value="EXOCYST COMPLEX COMPONENT 1 ISOFORM X1"/>
    <property type="match status" value="1"/>
</dbReference>
<dbReference type="GO" id="GO:0006893">
    <property type="term" value="P:Golgi to plasma membrane transport"/>
    <property type="evidence" value="ECO:0007669"/>
    <property type="project" value="TreeGrafter"/>
</dbReference>
<dbReference type="AlphaFoldDB" id="A0AAW1PI88"/>
<evidence type="ECO:0000256" key="2">
    <source>
        <dbReference type="ARBA" id="ARBA00022448"/>
    </source>
</evidence>
<evidence type="ECO:0000259" key="8">
    <source>
        <dbReference type="Pfam" id="PF15277"/>
    </source>
</evidence>
<feature type="region of interest" description="Disordered" evidence="6">
    <location>
        <begin position="756"/>
        <end position="781"/>
    </location>
</feature>
<organism evidence="10 11">
    <name type="scientific">[Myrmecia] bisecta</name>
    <dbReference type="NCBI Taxonomy" id="41462"/>
    <lineage>
        <taxon>Eukaryota</taxon>
        <taxon>Viridiplantae</taxon>
        <taxon>Chlorophyta</taxon>
        <taxon>core chlorophytes</taxon>
        <taxon>Trebouxiophyceae</taxon>
        <taxon>Trebouxiales</taxon>
        <taxon>Trebouxiaceae</taxon>
        <taxon>Myrmecia</taxon>
    </lineage>
</organism>
<evidence type="ECO:0000259" key="9">
    <source>
        <dbReference type="Pfam" id="PF20654"/>
    </source>
</evidence>
<dbReference type="EMBL" id="JALJOR010000008">
    <property type="protein sequence ID" value="KAK9813236.1"/>
    <property type="molecule type" value="Genomic_DNA"/>
</dbReference>
<gene>
    <name evidence="10" type="ORF">WJX72_011232</name>
</gene>
<feature type="region of interest" description="Disordered" evidence="6">
    <location>
        <begin position="794"/>
        <end position="874"/>
    </location>
</feature>
<feature type="compositionally biased region" description="Acidic residues" evidence="6">
    <location>
        <begin position="795"/>
        <end position="811"/>
    </location>
</feature>
<comment type="similarity">
    <text evidence="1">Belongs to the SEC3 family.</text>
</comment>
<dbReference type="Pfam" id="PF15277">
    <property type="entry name" value="Sec3-PIP2_bind"/>
    <property type="match status" value="1"/>
</dbReference>
<feature type="compositionally biased region" description="Polar residues" evidence="6">
    <location>
        <begin position="600"/>
        <end position="613"/>
    </location>
</feature>
<evidence type="ECO:0000259" key="7">
    <source>
        <dbReference type="Pfam" id="PF09763"/>
    </source>
</evidence>
<feature type="domain" description="Exocyst complex component Sec3 C-terminal" evidence="9">
    <location>
        <begin position="919"/>
        <end position="1063"/>
    </location>
</feature>
<feature type="region of interest" description="Disordered" evidence="6">
    <location>
        <begin position="524"/>
        <end position="545"/>
    </location>
</feature>
<feature type="region of interest" description="Disordered" evidence="6">
    <location>
        <begin position="590"/>
        <end position="624"/>
    </location>
</feature>
<feature type="coiled-coil region" evidence="5">
    <location>
        <begin position="230"/>
        <end position="303"/>
    </location>
</feature>
<dbReference type="GO" id="GO:0000145">
    <property type="term" value="C:exocyst"/>
    <property type="evidence" value="ECO:0007669"/>
    <property type="project" value="InterPro"/>
</dbReference>
<dbReference type="GO" id="GO:0005886">
    <property type="term" value="C:plasma membrane"/>
    <property type="evidence" value="ECO:0007669"/>
    <property type="project" value="TreeGrafter"/>
</dbReference>
<comment type="caution">
    <text evidence="10">The sequence shown here is derived from an EMBL/GenBank/DDBJ whole genome shotgun (WGS) entry which is preliminary data.</text>
</comment>
<evidence type="ECO:0000256" key="3">
    <source>
        <dbReference type="ARBA" id="ARBA00022483"/>
    </source>
</evidence>
<dbReference type="Pfam" id="PF20654">
    <property type="entry name" value="Sec3_C-term"/>
    <property type="match status" value="1"/>
</dbReference>
<keyword evidence="11" id="KW-1185">Reference proteome</keyword>
<evidence type="ECO:0000256" key="5">
    <source>
        <dbReference type="SAM" id="Coils"/>
    </source>
</evidence>
<protein>
    <recommendedName>
        <fullName evidence="12">Exocyst complex component Sec3 PIP2-binding N-terminal domain-containing protein</fullName>
    </recommendedName>
</protein>
<accession>A0AAW1PI88</accession>
<evidence type="ECO:0000256" key="6">
    <source>
        <dbReference type="SAM" id="MobiDB-lite"/>
    </source>
</evidence>
<feature type="compositionally biased region" description="Low complexity" evidence="6">
    <location>
        <begin position="853"/>
        <end position="863"/>
    </location>
</feature>
<feature type="region of interest" description="Disordered" evidence="6">
    <location>
        <begin position="360"/>
        <end position="383"/>
    </location>
</feature>
<evidence type="ECO:0008006" key="12">
    <source>
        <dbReference type="Google" id="ProtNLM"/>
    </source>
</evidence>
<keyword evidence="4 5" id="KW-0175">Coiled coil</keyword>
<feature type="domain" description="Exocyst complex component Sec3 coiled-coil" evidence="7">
    <location>
        <begin position="227"/>
        <end position="347"/>
    </location>
</feature>
<dbReference type="Pfam" id="PF09763">
    <property type="entry name" value="Sec3_CC"/>
    <property type="match status" value="1"/>
</dbReference>
<dbReference type="GO" id="GO:0005546">
    <property type="term" value="F:phosphatidylinositol-4,5-bisphosphate binding"/>
    <property type="evidence" value="ECO:0007669"/>
    <property type="project" value="TreeGrafter"/>
</dbReference>